<comment type="caution">
    <text evidence="9">The sequence shown here is derived from an EMBL/GenBank/DDBJ whole genome shotgun (WGS) entry which is preliminary data.</text>
</comment>
<evidence type="ECO:0000313" key="9">
    <source>
        <dbReference type="EMBL" id="KAJ8977114.1"/>
    </source>
</evidence>
<protein>
    <recommendedName>
        <fullName evidence="8">DDE Tnp4 domain-containing protein</fullName>
    </recommendedName>
</protein>
<comment type="cofactor">
    <cofactor evidence="1">
        <name>a divalent metal cation</name>
        <dbReference type="ChEBI" id="CHEBI:60240"/>
    </cofactor>
</comment>
<dbReference type="PANTHER" id="PTHR22930">
    <property type="match status" value="1"/>
</dbReference>
<keyword evidence="10" id="KW-1185">Reference proteome</keyword>
<evidence type="ECO:0000256" key="5">
    <source>
        <dbReference type="ARBA" id="ARBA00022723"/>
    </source>
</evidence>
<comment type="subcellular location">
    <subcellularLocation>
        <location evidence="2">Nucleus</location>
    </subcellularLocation>
</comment>
<keyword evidence="4" id="KW-0540">Nuclease</keyword>
<organism evidence="9 10">
    <name type="scientific">Molorchus minor</name>
    <dbReference type="NCBI Taxonomy" id="1323400"/>
    <lineage>
        <taxon>Eukaryota</taxon>
        <taxon>Metazoa</taxon>
        <taxon>Ecdysozoa</taxon>
        <taxon>Arthropoda</taxon>
        <taxon>Hexapoda</taxon>
        <taxon>Insecta</taxon>
        <taxon>Pterygota</taxon>
        <taxon>Neoptera</taxon>
        <taxon>Endopterygota</taxon>
        <taxon>Coleoptera</taxon>
        <taxon>Polyphaga</taxon>
        <taxon>Cucujiformia</taxon>
        <taxon>Chrysomeloidea</taxon>
        <taxon>Cerambycidae</taxon>
        <taxon>Lamiinae</taxon>
        <taxon>Monochamini</taxon>
        <taxon>Molorchus</taxon>
    </lineage>
</organism>
<proteinExistence type="inferred from homology"/>
<evidence type="ECO:0000256" key="1">
    <source>
        <dbReference type="ARBA" id="ARBA00001968"/>
    </source>
</evidence>
<evidence type="ECO:0000313" key="10">
    <source>
        <dbReference type="Proteomes" id="UP001162164"/>
    </source>
</evidence>
<dbReference type="InterPro" id="IPR027806">
    <property type="entry name" value="HARBI1_dom"/>
</dbReference>
<feature type="domain" description="DDE Tnp4" evidence="8">
    <location>
        <begin position="43"/>
        <end position="161"/>
    </location>
</feature>
<reference evidence="9" key="1">
    <citation type="journal article" date="2023" name="Insect Mol. Biol.">
        <title>Genome sequencing provides insights into the evolution of gene families encoding plant cell wall-degrading enzymes in longhorned beetles.</title>
        <authorList>
            <person name="Shin N.R."/>
            <person name="Okamura Y."/>
            <person name="Kirsch R."/>
            <person name="Pauchet Y."/>
        </authorList>
    </citation>
    <scope>NUCLEOTIDE SEQUENCE</scope>
    <source>
        <strain evidence="9">MMC_N1</strain>
    </source>
</reference>
<name>A0ABQ9JGS0_9CUCU</name>
<evidence type="ECO:0000256" key="7">
    <source>
        <dbReference type="ARBA" id="ARBA00023242"/>
    </source>
</evidence>
<comment type="similarity">
    <text evidence="3">Belongs to the HARBI1 family.</text>
</comment>
<sequence>MPEGDEVNDVRQAFFDMARFSKCIGAIDCTHVKLQSPGGDTVGDPSLRIRDIVVRWPGSAHDSHIFRNSNLYANFKTGRFGDSLLVGDNGYPIKPYLITPLRNVRNEAEALLFNESQIRTRNVVERSYGVSKRRFPALAMGMRVHLDTAQAITVATAILHNIACNENEQVPSCKYLHTDIII</sequence>
<keyword evidence="7" id="KW-0539">Nucleus</keyword>
<gene>
    <name evidence="9" type="ORF">NQ317_005242</name>
</gene>
<evidence type="ECO:0000256" key="4">
    <source>
        <dbReference type="ARBA" id="ARBA00022722"/>
    </source>
</evidence>
<evidence type="ECO:0000259" key="8">
    <source>
        <dbReference type="Pfam" id="PF13359"/>
    </source>
</evidence>
<evidence type="ECO:0000256" key="3">
    <source>
        <dbReference type="ARBA" id="ARBA00006958"/>
    </source>
</evidence>
<dbReference type="EMBL" id="JAPWTJ010000586">
    <property type="protein sequence ID" value="KAJ8977114.1"/>
    <property type="molecule type" value="Genomic_DNA"/>
</dbReference>
<dbReference type="PANTHER" id="PTHR22930:SF289">
    <property type="entry name" value="DDE TNP4 DOMAIN-CONTAINING PROTEIN-RELATED"/>
    <property type="match status" value="1"/>
</dbReference>
<accession>A0ABQ9JGS0</accession>
<keyword evidence="5" id="KW-0479">Metal-binding</keyword>
<dbReference type="Pfam" id="PF13359">
    <property type="entry name" value="DDE_Tnp_4"/>
    <property type="match status" value="1"/>
</dbReference>
<dbReference type="Proteomes" id="UP001162164">
    <property type="component" value="Unassembled WGS sequence"/>
</dbReference>
<keyword evidence="6" id="KW-0378">Hydrolase</keyword>
<evidence type="ECO:0000256" key="2">
    <source>
        <dbReference type="ARBA" id="ARBA00004123"/>
    </source>
</evidence>
<evidence type="ECO:0000256" key="6">
    <source>
        <dbReference type="ARBA" id="ARBA00022801"/>
    </source>
</evidence>
<dbReference type="InterPro" id="IPR045249">
    <property type="entry name" value="HARBI1-like"/>
</dbReference>